<dbReference type="STRING" id="1192034.CAP_1199"/>
<evidence type="ECO:0008006" key="5">
    <source>
        <dbReference type="Google" id="ProtNLM"/>
    </source>
</evidence>
<keyword evidence="4" id="KW-1185">Reference proteome</keyword>
<reference evidence="3 4" key="1">
    <citation type="submission" date="2013-05" db="EMBL/GenBank/DDBJ databases">
        <title>Genome assembly of Chondromyces apiculatus DSM 436.</title>
        <authorList>
            <person name="Sharma G."/>
            <person name="Khatri I."/>
            <person name="Kaur C."/>
            <person name="Mayilraj S."/>
            <person name="Subramanian S."/>
        </authorList>
    </citation>
    <scope>NUCLEOTIDE SEQUENCE [LARGE SCALE GENOMIC DNA]</scope>
    <source>
        <strain evidence="3 4">DSM 436</strain>
    </source>
</reference>
<keyword evidence="1" id="KW-1133">Transmembrane helix</keyword>
<proteinExistence type="predicted"/>
<dbReference type="EMBL" id="ASRX01000013">
    <property type="protein sequence ID" value="EYF06941.1"/>
    <property type="molecule type" value="Genomic_DNA"/>
</dbReference>
<dbReference type="Proteomes" id="UP000019678">
    <property type="component" value="Unassembled WGS sequence"/>
</dbReference>
<feature type="transmembrane region" description="Helical" evidence="1">
    <location>
        <begin position="273"/>
        <end position="296"/>
    </location>
</feature>
<comment type="caution">
    <text evidence="3">The sequence shown here is derived from an EMBL/GenBank/DDBJ whole genome shotgun (WGS) entry which is preliminary data.</text>
</comment>
<gene>
    <name evidence="3" type="ORF">CAP_1199</name>
</gene>
<dbReference type="eggNOG" id="COG4700">
    <property type="taxonomic scope" value="Bacteria"/>
</dbReference>
<organism evidence="3 4">
    <name type="scientific">Chondromyces apiculatus DSM 436</name>
    <dbReference type="NCBI Taxonomy" id="1192034"/>
    <lineage>
        <taxon>Bacteria</taxon>
        <taxon>Pseudomonadati</taxon>
        <taxon>Myxococcota</taxon>
        <taxon>Polyangia</taxon>
        <taxon>Polyangiales</taxon>
        <taxon>Polyangiaceae</taxon>
        <taxon>Chondromyces</taxon>
    </lineage>
</organism>
<evidence type="ECO:0000313" key="4">
    <source>
        <dbReference type="Proteomes" id="UP000019678"/>
    </source>
</evidence>
<name>A0A017TEA1_9BACT</name>
<sequence>MTHRLCATTLLAFLCLAPATALADDISDADRATARTLAVEGQDALERGDFRTALDRFSRADAIIQAPTLRIGVARAQVGVGELIKAQETYNRILRENLSADAPEAFVLAVEEARKEVAHLAPRIPAVTITLAGDAPSPRVTIDDVALPAAVIGVRRLVDPGPRVIRATAEGYVPAEARVSLTEGSHQEVRLTLTRVGATPPAAGGKSPDGAEGGGFPAKTLGIVALGVGGAGLILGGVTGGLALGKHSDLSERCPGGQCPSGEASTLDSYHTLGTLSTVGFVVGGVGVAAGTILLLTAPRASSASSQGAWIAPRVGLGYLGAEGRF</sequence>
<evidence type="ECO:0000313" key="3">
    <source>
        <dbReference type="EMBL" id="EYF06941.1"/>
    </source>
</evidence>
<accession>A0A017TEA1</accession>
<keyword evidence="2" id="KW-0732">Signal</keyword>
<keyword evidence="1" id="KW-0472">Membrane</keyword>
<evidence type="ECO:0000256" key="2">
    <source>
        <dbReference type="SAM" id="SignalP"/>
    </source>
</evidence>
<dbReference type="RefSeq" id="WP_044238699.1">
    <property type="nucleotide sequence ID" value="NZ_ASRX01000013.1"/>
</dbReference>
<protein>
    <recommendedName>
        <fullName evidence="5">PEGA domain-containing protein</fullName>
    </recommendedName>
</protein>
<dbReference type="AlphaFoldDB" id="A0A017TEA1"/>
<feature type="chain" id="PRO_5001497197" description="PEGA domain-containing protein" evidence="2">
    <location>
        <begin position="24"/>
        <end position="326"/>
    </location>
</feature>
<feature type="signal peptide" evidence="2">
    <location>
        <begin position="1"/>
        <end position="23"/>
    </location>
</feature>
<dbReference type="OrthoDB" id="5503314at2"/>
<evidence type="ECO:0000256" key="1">
    <source>
        <dbReference type="SAM" id="Phobius"/>
    </source>
</evidence>
<keyword evidence="1" id="KW-0812">Transmembrane</keyword>